<dbReference type="GO" id="GO:0030422">
    <property type="term" value="P:siRNA processing"/>
    <property type="evidence" value="ECO:0007669"/>
    <property type="project" value="TreeGrafter"/>
</dbReference>
<gene>
    <name evidence="11" type="ORF">K493DRAFT_344104</name>
</gene>
<dbReference type="GO" id="GO:0003968">
    <property type="term" value="F:RNA-directed RNA polymerase activity"/>
    <property type="evidence" value="ECO:0007669"/>
    <property type="project" value="UniProtKB-KW"/>
</dbReference>
<proteinExistence type="inferred from homology"/>
<comment type="similarity">
    <text evidence="1 8">Belongs to the RdRP family.</text>
</comment>
<dbReference type="AlphaFoldDB" id="A0A1Y1ZC49"/>
<evidence type="ECO:0000256" key="8">
    <source>
        <dbReference type="RuleBase" id="RU363098"/>
    </source>
</evidence>
<comment type="catalytic activity">
    <reaction evidence="7 8">
        <text>RNA(n) + a ribonucleoside 5'-triphosphate = RNA(n+1) + diphosphate</text>
        <dbReference type="Rhea" id="RHEA:21248"/>
        <dbReference type="Rhea" id="RHEA-COMP:14527"/>
        <dbReference type="Rhea" id="RHEA-COMP:17342"/>
        <dbReference type="ChEBI" id="CHEBI:33019"/>
        <dbReference type="ChEBI" id="CHEBI:61557"/>
        <dbReference type="ChEBI" id="CHEBI:140395"/>
        <dbReference type="EC" id="2.7.7.48"/>
    </reaction>
</comment>
<dbReference type="GO" id="GO:0031380">
    <property type="term" value="C:nuclear RNA-directed RNA polymerase complex"/>
    <property type="evidence" value="ECO:0007669"/>
    <property type="project" value="TreeGrafter"/>
</dbReference>
<keyword evidence="6" id="KW-0943">RNA-mediated gene silencing</keyword>
<sequence>MKEENRFLYMDLTTKTSQQLQSQERGEYVKLFFRAEATCFDMGVMATRRRFLSVWKPSGTCIVEVNAERKLIFFKFHHSNDHYRIGVRFDDVRNSIVLNRGEEDTWSEEDSWVRVPYIVDQQGQNTNRVRLGDFSAYRVNIPSHNQRGEPFQDTLDRMTCCGLISTQPDSTLPIEMKQSGDLVVDIHSILPFELAYLVECLVSAQKLTMYNLTHEWVAFLNDLDVGVAKNVLMNMMTAKSLIEDPLAYTQEMLPMLGNGLINLEGSLIQHVWIYRAYISPSKLHLLPPSLEPSNRVLRHFHQYQQHFIQVTFSEEHFEKIGASCQLNQAIFDSFEEILTEGFHIGKRHYRFLAFSATQLREHSCWFFAGTSDGIDVDFIRKWMGDFSDIGNVAKRAACMGLCFSNTQGVKTLTKEQVKEVPDITRNGHLHSNGVGQIAMSLAAEISSRYHQKITPGAFQFRFGGYKGVLSVVPDDKMDGTLVHLRPSQRRFSSESCDLEIVRAAEFVPAYLNRQVIALLSTMRVSDDVFVHLQAEHLRLTDEIMSSQDLALEFLALHYRSSWIGDALGDMIAAGFLRSGDSFAKSLLGLLRNQALRDVQERARVPIQKGAHLIGVIDSTDSLKENQIFVRYTDPRHPTTVKSYVGPALVIRNPYIHPGDMHMVEAVDCPELHALVNCVAFSTRGTRGLASKCNGGDMDGDTYMVIWDKRLFPLYKLPPLSYSKLEDESAQPVTIRDTVDFFINYMKSNNLAQIANAHLAWADQSEESALSPKCIVLSKLHAKAADFVKSGIPAVLQPSLIPKHWPDYMNKLPRKSYPSTHALGRMYRSDALNRQLSEYSANSLSEVHFDERMIVLGYEEYLVEARQLKHEYDRTISDIMRQHEIQTEAELVSGCVQRFSFVVSRTKERYLLKETLSNIIQAVWRIFRQRFNDNSPAVEAVDEDVEMLNRRKASAWYYVTCHPTEILLQKNQQLYSDHPNQAVHPVYLSFPWIVHDILVLILRDATL</sequence>
<evidence type="ECO:0000259" key="10">
    <source>
        <dbReference type="Pfam" id="PF26253"/>
    </source>
</evidence>
<evidence type="ECO:0000256" key="6">
    <source>
        <dbReference type="ARBA" id="ARBA00023158"/>
    </source>
</evidence>
<dbReference type="InParanoid" id="A0A1Y1ZC49"/>
<keyword evidence="2 8" id="KW-0696">RNA-directed RNA polymerase</keyword>
<keyword evidence="4 8" id="KW-0548">Nucleotidyltransferase</keyword>
<dbReference type="PANTHER" id="PTHR23079">
    <property type="entry name" value="RNA-DEPENDENT RNA POLYMERASE"/>
    <property type="match status" value="1"/>
</dbReference>
<dbReference type="InterPro" id="IPR058752">
    <property type="entry name" value="RDRP_C_head"/>
</dbReference>
<dbReference type="EMBL" id="MCFE01000009">
    <property type="protein sequence ID" value="ORY07365.1"/>
    <property type="molecule type" value="Genomic_DNA"/>
</dbReference>
<evidence type="ECO:0000256" key="3">
    <source>
        <dbReference type="ARBA" id="ARBA00022679"/>
    </source>
</evidence>
<evidence type="ECO:0000256" key="4">
    <source>
        <dbReference type="ARBA" id="ARBA00022695"/>
    </source>
</evidence>
<dbReference type="Pfam" id="PF05183">
    <property type="entry name" value="RdRP"/>
    <property type="match status" value="1"/>
</dbReference>
<reference evidence="11 12" key="1">
    <citation type="submission" date="2016-07" db="EMBL/GenBank/DDBJ databases">
        <title>Pervasive Adenine N6-methylation of Active Genes in Fungi.</title>
        <authorList>
            <consortium name="DOE Joint Genome Institute"/>
            <person name="Mondo S.J."/>
            <person name="Dannebaum R.O."/>
            <person name="Kuo R.C."/>
            <person name="Labutti K."/>
            <person name="Haridas S."/>
            <person name="Kuo A."/>
            <person name="Salamov A."/>
            <person name="Ahrendt S.R."/>
            <person name="Lipzen A."/>
            <person name="Sullivan W."/>
            <person name="Andreopoulos W.B."/>
            <person name="Clum A."/>
            <person name="Lindquist E."/>
            <person name="Daum C."/>
            <person name="Ramamoorthy G.K."/>
            <person name="Gryganskyi A."/>
            <person name="Culley D."/>
            <person name="Magnuson J.K."/>
            <person name="James T.Y."/>
            <person name="O'Malley M.A."/>
            <person name="Stajich J.E."/>
            <person name="Spatafora J.W."/>
            <person name="Visel A."/>
            <person name="Grigoriev I.V."/>
        </authorList>
    </citation>
    <scope>NUCLEOTIDE SEQUENCE [LARGE SCALE GENOMIC DNA]</scope>
    <source>
        <strain evidence="11 12">CBS 931.73</strain>
    </source>
</reference>
<dbReference type="Proteomes" id="UP000193498">
    <property type="component" value="Unassembled WGS sequence"/>
</dbReference>
<comment type="caution">
    <text evidence="11">The sequence shown here is derived from an EMBL/GenBank/DDBJ whole genome shotgun (WGS) entry which is preliminary data.</text>
</comment>
<evidence type="ECO:0000256" key="7">
    <source>
        <dbReference type="ARBA" id="ARBA00048744"/>
    </source>
</evidence>
<keyword evidence="3 8" id="KW-0808">Transferase</keyword>
<dbReference type="PANTHER" id="PTHR23079:SF55">
    <property type="entry name" value="RNA-DIRECTED RNA POLYMERASE"/>
    <property type="match status" value="1"/>
</dbReference>
<dbReference type="InterPro" id="IPR057596">
    <property type="entry name" value="RDRP_core"/>
</dbReference>
<evidence type="ECO:0000256" key="2">
    <source>
        <dbReference type="ARBA" id="ARBA00022484"/>
    </source>
</evidence>
<dbReference type="Pfam" id="PF26253">
    <property type="entry name" value="RdRP_head"/>
    <property type="match status" value="1"/>
</dbReference>
<dbReference type="EC" id="2.7.7.48" evidence="8"/>
<evidence type="ECO:0000256" key="1">
    <source>
        <dbReference type="ARBA" id="ARBA00005762"/>
    </source>
</evidence>
<dbReference type="OrthoDB" id="6513042at2759"/>
<keyword evidence="5 8" id="KW-0694">RNA-binding</keyword>
<evidence type="ECO:0000256" key="5">
    <source>
        <dbReference type="ARBA" id="ARBA00022884"/>
    </source>
</evidence>
<dbReference type="GO" id="GO:0003723">
    <property type="term" value="F:RNA binding"/>
    <property type="evidence" value="ECO:0007669"/>
    <property type="project" value="UniProtKB-KW"/>
</dbReference>
<feature type="domain" description="RDRP C-terminal head" evidence="10">
    <location>
        <begin position="848"/>
        <end position="1000"/>
    </location>
</feature>
<dbReference type="InterPro" id="IPR007855">
    <property type="entry name" value="RDRP"/>
</dbReference>
<evidence type="ECO:0000259" key="9">
    <source>
        <dbReference type="Pfam" id="PF05183"/>
    </source>
</evidence>
<dbReference type="STRING" id="1314790.A0A1Y1ZC49"/>
<feature type="domain" description="RDRP core" evidence="9">
    <location>
        <begin position="279"/>
        <end position="827"/>
    </location>
</feature>
<protein>
    <recommendedName>
        <fullName evidence="8">RNA-dependent RNA polymerase</fullName>
        <ecNumber evidence="8">2.7.7.48</ecNumber>
    </recommendedName>
</protein>
<evidence type="ECO:0000313" key="12">
    <source>
        <dbReference type="Proteomes" id="UP000193498"/>
    </source>
</evidence>
<keyword evidence="12" id="KW-1185">Reference proteome</keyword>
<accession>A0A1Y1ZC49</accession>
<organism evidence="11 12">
    <name type="scientific">Basidiobolus meristosporus CBS 931.73</name>
    <dbReference type="NCBI Taxonomy" id="1314790"/>
    <lineage>
        <taxon>Eukaryota</taxon>
        <taxon>Fungi</taxon>
        <taxon>Fungi incertae sedis</taxon>
        <taxon>Zoopagomycota</taxon>
        <taxon>Entomophthoromycotina</taxon>
        <taxon>Basidiobolomycetes</taxon>
        <taxon>Basidiobolales</taxon>
        <taxon>Basidiobolaceae</taxon>
        <taxon>Basidiobolus</taxon>
    </lineage>
</organism>
<evidence type="ECO:0000313" key="11">
    <source>
        <dbReference type="EMBL" id="ORY07365.1"/>
    </source>
</evidence>
<name>A0A1Y1ZC49_9FUNG</name>
<dbReference type="FunCoup" id="A0A1Y1ZC49">
    <property type="interactions" value="6"/>
</dbReference>